<gene>
    <name evidence="1" type="ORF">G6F50_015917</name>
</gene>
<evidence type="ECO:0000313" key="1">
    <source>
        <dbReference type="EMBL" id="KAG1533304.1"/>
    </source>
</evidence>
<name>A0A9P7C2W9_9FUNG</name>
<sequence length="99" mass="9859">MAMLPSSTGDAIQGKRLPKWGSSCAFSEFQVGGTGAAGIAAAKELAVTQTPAIRAGPAAQVAGVVHAVQREAASAGGKRLVGRIRTGHGAGSLVFEACR</sequence>
<accession>A0A9P7C2W9</accession>
<dbReference type="EMBL" id="JAANIU010009348">
    <property type="protein sequence ID" value="KAG1533304.1"/>
    <property type="molecule type" value="Genomic_DNA"/>
</dbReference>
<proteinExistence type="predicted"/>
<comment type="caution">
    <text evidence="1">The sequence shown here is derived from an EMBL/GenBank/DDBJ whole genome shotgun (WGS) entry which is preliminary data.</text>
</comment>
<keyword evidence="2" id="KW-1185">Reference proteome</keyword>
<dbReference type="AlphaFoldDB" id="A0A9P7C2W9"/>
<reference evidence="1 2" key="1">
    <citation type="journal article" date="2020" name="Microb. Genom.">
        <title>Genetic diversity of clinical and environmental Mucorales isolates obtained from an investigation of mucormycosis cases among solid organ transplant recipients.</title>
        <authorList>
            <person name="Nguyen M.H."/>
            <person name="Kaul D."/>
            <person name="Muto C."/>
            <person name="Cheng S.J."/>
            <person name="Richter R.A."/>
            <person name="Bruno V.M."/>
            <person name="Liu G."/>
            <person name="Beyhan S."/>
            <person name="Sundermann A.J."/>
            <person name="Mounaud S."/>
            <person name="Pasculle A.W."/>
            <person name="Nierman W.C."/>
            <person name="Driscoll E."/>
            <person name="Cumbie R."/>
            <person name="Clancy C.J."/>
            <person name="Dupont C.L."/>
        </authorList>
    </citation>
    <scope>NUCLEOTIDE SEQUENCE [LARGE SCALE GENOMIC DNA]</scope>
    <source>
        <strain evidence="1 2">GL24</strain>
    </source>
</reference>
<protein>
    <submittedName>
        <fullName evidence="1">Uncharacterized protein</fullName>
    </submittedName>
</protein>
<dbReference type="Proteomes" id="UP000740926">
    <property type="component" value="Unassembled WGS sequence"/>
</dbReference>
<organism evidence="1 2">
    <name type="scientific">Rhizopus delemar</name>
    <dbReference type="NCBI Taxonomy" id="936053"/>
    <lineage>
        <taxon>Eukaryota</taxon>
        <taxon>Fungi</taxon>
        <taxon>Fungi incertae sedis</taxon>
        <taxon>Mucoromycota</taxon>
        <taxon>Mucoromycotina</taxon>
        <taxon>Mucoromycetes</taxon>
        <taxon>Mucorales</taxon>
        <taxon>Mucorineae</taxon>
        <taxon>Rhizopodaceae</taxon>
        <taxon>Rhizopus</taxon>
    </lineage>
</organism>
<evidence type="ECO:0000313" key="2">
    <source>
        <dbReference type="Proteomes" id="UP000740926"/>
    </source>
</evidence>